<organism evidence="1">
    <name type="scientific">marine sediment metagenome</name>
    <dbReference type="NCBI Taxonomy" id="412755"/>
    <lineage>
        <taxon>unclassified sequences</taxon>
        <taxon>metagenomes</taxon>
        <taxon>ecological metagenomes</taxon>
    </lineage>
</organism>
<gene>
    <name evidence="1" type="ORF">LCGC14_2371020</name>
</gene>
<sequence>MAEFDDYVIKSSMKEERKLTKQRRGGLRECKRVLKILNKRKRKFRKEIKYIDEKMIPYITRRKWMPYSFKRMISIWADKY</sequence>
<accession>A0A0F9C3Q7</accession>
<evidence type="ECO:0000313" key="1">
    <source>
        <dbReference type="EMBL" id="KKL28849.1"/>
    </source>
</evidence>
<protein>
    <submittedName>
        <fullName evidence="1">Uncharacterized protein</fullName>
    </submittedName>
</protein>
<comment type="caution">
    <text evidence="1">The sequence shown here is derived from an EMBL/GenBank/DDBJ whole genome shotgun (WGS) entry which is preliminary data.</text>
</comment>
<dbReference type="AlphaFoldDB" id="A0A0F9C3Q7"/>
<dbReference type="EMBL" id="LAZR01034951">
    <property type="protein sequence ID" value="KKL28849.1"/>
    <property type="molecule type" value="Genomic_DNA"/>
</dbReference>
<reference evidence="1" key="1">
    <citation type="journal article" date="2015" name="Nature">
        <title>Complex archaea that bridge the gap between prokaryotes and eukaryotes.</title>
        <authorList>
            <person name="Spang A."/>
            <person name="Saw J.H."/>
            <person name="Jorgensen S.L."/>
            <person name="Zaremba-Niedzwiedzka K."/>
            <person name="Martijn J."/>
            <person name="Lind A.E."/>
            <person name="van Eijk R."/>
            <person name="Schleper C."/>
            <person name="Guy L."/>
            <person name="Ettema T.J."/>
        </authorList>
    </citation>
    <scope>NUCLEOTIDE SEQUENCE</scope>
</reference>
<name>A0A0F9C3Q7_9ZZZZ</name>
<proteinExistence type="predicted"/>